<dbReference type="InterPro" id="IPR036111">
    <property type="entry name" value="Mal/L-sulfo/L-lacto_DH-like_sf"/>
</dbReference>
<dbReference type="AlphaFoldDB" id="A0AAE8W085"/>
<evidence type="ECO:0000313" key="2">
    <source>
        <dbReference type="EMBL" id="TQE26889.1"/>
    </source>
</evidence>
<name>A0AAE8W085_9ACTN</name>
<protein>
    <recommendedName>
        <fullName evidence="4">Ldh family oxidoreductase</fullName>
    </recommendedName>
</protein>
<proteinExistence type="predicted"/>
<dbReference type="SUPFAM" id="SSF89733">
    <property type="entry name" value="L-sulfolactate dehydrogenase-like"/>
    <property type="match status" value="1"/>
</dbReference>
<organism evidence="2 3">
    <name type="scientific">Streptomyces ipomoeae</name>
    <dbReference type="NCBI Taxonomy" id="103232"/>
    <lineage>
        <taxon>Bacteria</taxon>
        <taxon>Bacillati</taxon>
        <taxon>Actinomycetota</taxon>
        <taxon>Actinomycetes</taxon>
        <taxon>Kitasatosporales</taxon>
        <taxon>Streptomycetaceae</taxon>
        <taxon>Streptomyces</taxon>
    </lineage>
</organism>
<evidence type="ECO:0000256" key="1">
    <source>
        <dbReference type="SAM" id="MobiDB-lite"/>
    </source>
</evidence>
<accession>A0AAE8W085</accession>
<gene>
    <name evidence="2" type="ORF">Sipo8835_28590</name>
</gene>
<evidence type="ECO:0008006" key="4">
    <source>
        <dbReference type="Google" id="ProtNLM"/>
    </source>
</evidence>
<evidence type="ECO:0000313" key="3">
    <source>
        <dbReference type="Proteomes" id="UP000318720"/>
    </source>
</evidence>
<reference evidence="2 3" key="1">
    <citation type="submission" date="2019-03" db="EMBL/GenBank/DDBJ databases">
        <title>Comparative genomic analyses of the sweetpotato soil rot pathogen, Streptomyces ipomoeae.</title>
        <authorList>
            <person name="Ruschel Soares N."/>
            <person name="Badger J.H."/>
            <person name="Huguet-Tapia J.C."/>
            <person name="Clark C.A."/>
            <person name="Pettis G.S."/>
        </authorList>
    </citation>
    <scope>NUCLEOTIDE SEQUENCE [LARGE SCALE GENOMIC DNA]</scope>
    <source>
        <strain evidence="2 3">88-35</strain>
    </source>
</reference>
<dbReference type="Proteomes" id="UP000318720">
    <property type="component" value="Unassembled WGS sequence"/>
</dbReference>
<sequence length="81" mass="8139">MPHDGPAAFGGDTTTFAEAVATTLSTLKGPPAADDTEGPSYSGERSAAVAAERGAKGIPVASKPWRDLTERAKGLGVTVTP</sequence>
<feature type="region of interest" description="Disordered" evidence="1">
    <location>
        <begin position="25"/>
        <end position="57"/>
    </location>
</feature>
<dbReference type="EMBL" id="SPAZ01000233">
    <property type="protein sequence ID" value="TQE26889.1"/>
    <property type="molecule type" value="Genomic_DNA"/>
</dbReference>
<dbReference type="GO" id="GO:0016491">
    <property type="term" value="F:oxidoreductase activity"/>
    <property type="evidence" value="ECO:0007669"/>
    <property type="project" value="InterPro"/>
</dbReference>
<comment type="caution">
    <text evidence="2">The sequence shown here is derived from an EMBL/GenBank/DDBJ whole genome shotgun (WGS) entry which is preliminary data.</text>
</comment>